<organism evidence="7 8">
    <name type="scientific">Streptomyces subrutilus</name>
    <dbReference type="NCBI Taxonomy" id="36818"/>
    <lineage>
        <taxon>Bacteria</taxon>
        <taxon>Bacillati</taxon>
        <taxon>Actinomycetota</taxon>
        <taxon>Actinomycetes</taxon>
        <taxon>Kitasatosporales</taxon>
        <taxon>Streptomycetaceae</taxon>
        <taxon>Streptomyces</taxon>
    </lineage>
</organism>
<dbReference type="RefSeq" id="WP_069923228.1">
    <property type="nucleotide sequence ID" value="NZ_MEHK01000001.1"/>
</dbReference>
<comment type="subcellular location">
    <subcellularLocation>
        <location evidence="1">Cell septum</location>
    </subcellularLocation>
</comment>
<proteinExistence type="inferred from homology"/>
<keyword evidence="4" id="KW-0749">Sporulation</keyword>
<evidence type="ECO:0000256" key="1">
    <source>
        <dbReference type="ARBA" id="ARBA00004431"/>
    </source>
</evidence>
<evidence type="ECO:0000256" key="3">
    <source>
        <dbReference type="ARBA" id="ARBA00022618"/>
    </source>
</evidence>
<dbReference type="EMBL" id="MEHK01000001">
    <property type="protein sequence ID" value="OEJ35040.1"/>
    <property type="molecule type" value="Genomic_DNA"/>
</dbReference>
<sequence length="136" mass="14781">MSSVSALIVVRLDATTGQVPLLARFSYDSGAPYEVQAAFFDGPSVLARWHFDRQMLAEGLHRPVGEGDVAFRPRQGSGAGELRVDLRGGCSGPHGQAVLFVEARALAAFLEQTYTVVRAGDEFLDLDKLLEEFLAR</sequence>
<keyword evidence="3" id="KW-0132">Cell division</keyword>
<evidence type="ECO:0000256" key="6">
    <source>
        <dbReference type="ARBA" id="ARBA00023306"/>
    </source>
</evidence>
<evidence type="ECO:0000313" key="8">
    <source>
        <dbReference type="Proteomes" id="UP000095705"/>
    </source>
</evidence>
<evidence type="ECO:0000313" key="7">
    <source>
        <dbReference type="EMBL" id="OEJ35040.1"/>
    </source>
</evidence>
<comment type="caution">
    <text evidence="7">The sequence shown here is derived from an EMBL/GenBank/DDBJ whole genome shotgun (WGS) entry which is preliminary data.</text>
</comment>
<dbReference type="GO" id="GO:0030435">
    <property type="term" value="P:sporulation resulting in formation of a cellular spore"/>
    <property type="evidence" value="ECO:0007669"/>
    <property type="project" value="UniProtKB-KW"/>
</dbReference>
<keyword evidence="5" id="KW-0717">Septation</keyword>
<keyword evidence="6" id="KW-0131">Cell cycle</keyword>
<evidence type="ECO:0000256" key="2">
    <source>
        <dbReference type="ARBA" id="ARBA00009323"/>
    </source>
</evidence>
<name>A0A1E5Q035_9ACTN</name>
<dbReference type="STRING" id="36818.BGK67_30290"/>
<gene>
    <name evidence="7" type="ORF">BGK67_30290</name>
</gene>
<protein>
    <recommendedName>
        <fullName evidence="9">SsgA family sporulation/cell division regulator</fullName>
    </recommendedName>
</protein>
<dbReference type="Pfam" id="PF04686">
    <property type="entry name" value="SsgA"/>
    <property type="match status" value="1"/>
</dbReference>
<comment type="similarity">
    <text evidence="2">Belongs to the SsgA family.</text>
</comment>
<dbReference type="InterPro" id="IPR006776">
    <property type="entry name" value="SsgB"/>
</dbReference>
<dbReference type="GO" id="GO:0000917">
    <property type="term" value="P:division septum assembly"/>
    <property type="evidence" value="ECO:0007669"/>
    <property type="project" value="UniProtKB-KW"/>
</dbReference>
<evidence type="ECO:0000256" key="5">
    <source>
        <dbReference type="ARBA" id="ARBA00023210"/>
    </source>
</evidence>
<dbReference type="OrthoDB" id="3853096at2"/>
<dbReference type="AlphaFoldDB" id="A0A1E5Q035"/>
<dbReference type="Gene3D" id="2.30.31.20">
    <property type="entry name" value="Sporulation-specific cell division protein SsgB"/>
    <property type="match status" value="1"/>
</dbReference>
<reference evidence="7 8" key="1">
    <citation type="submission" date="2016-08" db="EMBL/GenBank/DDBJ databases">
        <title>The complete genome of Streptomyces subrutilus 10-1-1.</title>
        <authorList>
            <person name="Chen X."/>
        </authorList>
    </citation>
    <scope>NUCLEOTIDE SEQUENCE [LARGE SCALE GENOMIC DNA]</scope>
    <source>
        <strain evidence="7 8">10-1-1</strain>
    </source>
</reference>
<evidence type="ECO:0008006" key="9">
    <source>
        <dbReference type="Google" id="ProtNLM"/>
    </source>
</evidence>
<accession>A0A1E5Q035</accession>
<dbReference type="InterPro" id="IPR038658">
    <property type="entry name" value="SsgB_sf"/>
</dbReference>
<keyword evidence="8" id="KW-1185">Reference proteome</keyword>
<evidence type="ECO:0000256" key="4">
    <source>
        <dbReference type="ARBA" id="ARBA00022969"/>
    </source>
</evidence>
<dbReference type="GO" id="GO:0030428">
    <property type="term" value="C:cell septum"/>
    <property type="evidence" value="ECO:0007669"/>
    <property type="project" value="UniProtKB-SubCell"/>
</dbReference>
<dbReference type="Proteomes" id="UP000095705">
    <property type="component" value="Unassembled WGS sequence"/>
</dbReference>